<protein>
    <submittedName>
        <fullName evidence="10">VTC domain-containing protein</fullName>
    </submittedName>
</protein>
<dbReference type="Proteomes" id="UP001174934">
    <property type="component" value="Unassembled WGS sequence"/>
</dbReference>
<proteinExistence type="predicted"/>
<dbReference type="GO" id="GO:0000329">
    <property type="term" value="C:fungal-type vacuole membrane"/>
    <property type="evidence" value="ECO:0007669"/>
    <property type="project" value="TreeGrafter"/>
</dbReference>
<dbReference type="PANTHER" id="PTHR46140">
    <property type="entry name" value="VACUOLAR TRANSPORTER CHAPERONE 1-RELATED"/>
    <property type="match status" value="1"/>
</dbReference>
<dbReference type="Pfam" id="PF02656">
    <property type="entry name" value="DUF202"/>
    <property type="match status" value="1"/>
</dbReference>
<accession>A0AA39XIX8</accession>
<dbReference type="Pfam" id="PF09359">
    <property type="entry name" value="VTC"/>
    <property type="match status" value="1"/>
</dbReference>
<dbReference type="EMBL" id="JAULSR010000001">
    <property type="protein sequence ID" value="KAK0634873.1"/>
    <property type="molecule type" value="Genomic_DNA"/>
</dbReference>
<evidence type="ECO:0000256" key="2">
    <source>
        <dbReference type="ARBA" id="ARBA00022554"/>
    </source>
</evidence>
<evidence type="ECO:0000256" key="5">
    <source>
        <dbReference type="ARBA" id="ARBA00023136"/>
    </source>
</evidence>
<dbReference type="InterPro" id="IPR051572">
    <property type="entry name" value="VTC_Complex_Subunit"/>
</dbReference>
<sequence>MRFGKTLRTSVYAPWRDKYIDYSKLKSILREDKPDDEDEPWTEEDENRFCDEIFNTQLEKVAHFQEQKMKELRQRVDDAFDKLKELPPTEEGQPKTDIPTERLKELEAELDGITNEVKELQKYSNLNYTGFLKIVKKHDRKRGDRYKIRPMMQVSLSKRPFNSEQGYSPMLNKLSLMYYAIRQHMEEGGPGGAAGGAGGTGGQGGEPYPLDLDSQPETHNGERYTAHKFWVHPDNLLEVKTYILRRLPALVYSQQSAKEADGNEDPTITSLYFDSPSFRLYATKVEREAEASSLRLRWYGQLSAKPDIFLEQKMVHENGSSEERKFAIKEKYVKPFLDGSYKMNKTVAKMERQGQSPEDVAEFRSTASTIQEFIQANKLQPAVRANYVRTAFQNPSDDRVRISIDTDIAFIREDTLDRDRPCRDPRDWHRRDLDNNNMTYPFKDINQSEVSRFPYAVLEIKLKEDSSNRKRPSWIQDLIGSHLVHPSPRFSKFVHGVASLFEDYVNRLPFWLSDLDVDIRKDPQVAFEEEEERKARRAQNEQVVGSFLGTKLGSYKPLKSSPVAKSYLAARVEAETTTTTTGTGTTTAASHQRSPVQPGDENGARGAITAEEEQQQQQQQQRNYGTLSSVFPGFSLSKYARAKRARRDEVVLPDGVVEPTEWIKNSGPLQIEPKVWLANERTFLRWQHICVLLGGLAVSLYTAAEGSKNALAEMMGVGYILVAAFAGAWGYYMLHVRRSMIVQRSGRDFDNMVGPLVIAAALMLALVLNFGFAYKAAFSGSGHHKGGHGSVGVEMLGNSSSLSESSSSSVFIGDLR</sequence>
<dbReference type="CDD" id="cd14480">
    <property type="entry name" value="SPX_VTC2_like"/>
    <property type="match status" value="1"/>
</dbReference>
<keyword evidence="2" id="KW-0926">Vacuole</keyword>
<dbReference type="PANTHER" id="PTHR46140:SF2">
    <property type="entry name" value="VACUOLAR TRANSPORTER CHAPERONE 3 COMPLEX SUBUNIT 3-RELATED"/>
    <property type="match status" value="1"/>
</dbReference>
<name>A0AA39XIX8_9PEZI</name>
<keyword evidence="5 8" id="KW-0472">Membrane</keyword>
<keyword evidence="11" id="KW-1185">Reference proteome</keyword>
<dbReference type="InterPro" id="IPR042267">
    <property type="entry name" value="VTC_sf"/>
</dbReference>
<keyword evidence="6" id="KW-0175">Coiled coil</keyword>
<evidence type="ECO:0000259" key="9">
    <source>
        <dbReference type="PROSITE" id="PS51382"/>
    </source>
</evidence>
<reference evidence="10" key="1">
    <citation type="submission" date="2023-06" db="EMBL/GenBank/DDBJ databases">
        <title>Genome-scale phylogeny and comparative genomics of the fungal order Sordariales.</title>
        <authorList>
            <consortium name="Lawrence Berkeley National Laboratory"/>
            <person name="Hensen N."/>
            <person name="Bonometti L."/>
            <person name="Westerberg I."/>
            <person name="Brannstrom I.O."/>
            <person name="Guillou S."/>
            <person name="Cros-Aarteil S."/>
            <person name="Calhoun S."/>
            <person name="Haridas S."/>
            <person name="Kuo A."/>
            <person name="Mondo S."/>
            <person name="Pangilinan J."/>
            <person name="Riley R."/>
            <person name="LaButti K."/>
            <person name="Andreopoulos B."/>
            <person name="Lipzen A."/>
            <person name="Chen C."/>
            <person name="Yanf M."/>
            <person name="Daum C."/>
            <person name="Ng V."/>
            <person name="Clum A."/>
            <person name="Steindorff A."/>
            <person name="Ohm R."/>
            <person name="Martin F."/>
            <person name="Silar P."/>
            <person name="Natvig D."/>
            <person name="Lalanne C."/>
            <person name="Gautier V."/>
            <person name="Ament-velasquez S.L."/>
            <person name="Kruys A."/>
            <person name="Hutchinson M.I."/>
            <person name="Powell A.J."/>
            <person name="Barry K."/>
            <person name="Miller A.N."/>
            <person name="Grigoriev I.V."/>
            <person name="Debuchy R."/>
            <person name="Gladieux P."/>
            <person name="Thoren M.H."/>
            <person name="Johannesson H."/>
        </authorList>
    </citation>
    <scope>NUCLEOTIDE SEQUENCE</scope>
    <source>
        <strain evidence="10">SMH3391-2</strain>
    </source>
</reference>
<evidence type="ECO:0000256" key="8">
    <source>
        <dbReference type="SAM" id="Phobius"/>
    </source>
</evidence>
<dbReference type="PROSITE" id="PS51382">
    <property type="entry name" value="SPX"/>
    <property type="match status" value="1"/>
</dbReference>
<dbReference type="Gene3D" id="3.20.100.30">
    <property type="entry name" value="VTC, catalytic tunnel domain"/>
    <property type="match status" value="1"/>
</dbReference>
<comment type="subcellular location">
    <subcellularLocation>
        <location evidence="1">Vacuole membrane</location>
        <topology evidence="1">Multi-pass membrane protein</topology>
    </subcellularLocation>
</comment>
<feature type="compositionally biased region" description="Low complexity" evidence="7">
    <location>
        <begin position="576"/>
        <end position="587"/>
    </location>
</feature>
<dbReference type="InterPro" id="IPR004331">
    <property type="entry name" value="SPX_dom"/>
</dbReference>
<dbReference type="AlphaFoldDB" id="A0AA39XIX8"/>
<evidence type="ECO:0000313" key="11">
    <source>
        <dbReference type="Proteomes" id="UP001174934"/>
    </source>
</evidence>
<keyword evidence="4 8" id="KW-1133">Transmembrane helix</keyword>
<organism evidence="10 11">
    <name type="scientific">Bombardia bombarda</name>
    <dbReference type="NCBI Taxonomy" id="252184"/>
    <lineage>
        <taxon>Eukaryota</taxon>
        <taxon>Fungi</taxon>
        <taxon>Dikarya</taxon>
        <taxon>Ascomycota</taxon>
        <taxon>Pezizomycotina</taxon>
        <taxon>Sordariomycetes</taxon>
        <taxon>Sordariomycetidae</taxon>
        <taxon>Sordariales</taxon>
        <taxon>Lasiosphaeriaceae</taxon>
        <taxon>Bombardia</taxon>
    </lineage>
</organism>
<feature type="transmembrane region" description="Helical" evidence="8">
    <location>
        <begin position="752"/>
        <end position="774"/>
    </location>
</feature>
<feature type="transmembrane region" description="Helical" evidence="8">
    <location>
        <begin position="711"/>
        <end position="732"/>
    </location>
</feature>
<dbReference type="GO" id="GO:0006799">
    <property type="term" value="P:polyphosphate biosynthetic process"/>
    <property type="evidence" value="ECO:0007669"/>
    <property type="project" value="UniProtKB-ARBA"/>
</dbReference>
<evidence type="ECO:0000256" key="6">
    <source>
        <dbReference type="SAM" id="Coils"/>
    </source>
</evidence>
<evidence type="ECO:0000256" key="4">
    <source>
        <dbReference type="ARBA" id="ARBA00022989"/>
    </source>
</evidence>
<comment type="caution">
    <text evidence="10">The sequence shown here is derived from an EMBL/GenBank/DDBJ whole genome shotgun (WGS) entry which is preliminary data.</text>
</comment>
<feature type="region of interest" description="Disordered" evidence="7">
    <location>
        <begin position="575"/>
        <end position="604"/>
    </location>
</feature>
<dbReference type="InterPro" id="IPR018966">
    <property type="entry name" value="VTC_domain"/>
</dbReference>
<evidence type="ECO:0000313" key="10">
    <source>
        <dbReference type="EMBL" id="KAK0634873.1"/>
    </source>
</evidence>
<feature type="coiled-coil region" evidence="6">
    <location>
        <begin position="55"/>
        <end position="123"/>
    </location>
</feature>
<dbReference type="InterPro" id="IPR003807">
    <property type="entry name" value="DUF202"/>
</dbReference>
<evidence type="ECO:0000256" key="3">
    <source>
        <dbReference type="ARBA" id="ARBA00022692"/>
    </source>
</evidence>
<evidence type="ECO:0000256" key="1">
    <source>
        <dbReference type="ARBA" id="ARBA00004128"/>
    </source>
</evidence>
<dbReference type="FunFam" id="3.20.100.30:FF:000002">
    <property type="entry name" value="Vacuolar transporter chaperone"/>
    <property type="match status" value="1"/>
</dbReference>
<evidence type="ECO:0000256" key="7">
    <source>
        <dbReference type="SAM" id="MobiDB-lite"/>
    </source>
</evidence>
<feature type="domain" description="SPX" evidence="9">
    <location>
        <begin position="1"/>
        <end position="152"/>
    </location>
</feature>
<keyword evidence="3 8" id="KW-0812">Transmembrane</keyword>
<dbReference type="GO" id="GO:0033254">
    <property type="term" value="C:vacuolar transporter chaperone complex"/>
    <property type="evidence" value="ECO:0007669"/>
    <property type="project" value="TreeGrafter"/>
</dbReference>
<gene>
    <name evidence="10" type="ORF">B0T17DRAFT_649979</name>
</gene>